<organism evidence="10 11">
    <name type="scientific">Paenibacillus aurantius</name>
    <dbReference type="NCBI Taxonomy" id="2918900"/>
    <lineage>
        <taxon>Bacteria</taxon>
        <taxon>Bacillati</taxon>
        <taxon>Bacillota</taxon>
        <taxon>Bacilli</taxon>
        <taxon>Bacillales</taxon>
        <taxon>Paenibacillaceae</taxon>
        <taxon>Paenibacillus</taxon>
    </lineage>
</organism>
<dbReference type="GO" id="GO:0140359">
    <property type="term" value="F:ABC-type transporter activity"/>
    <property type="evidence" value="ECO:0007669"/>
    <property type="project" value="InterPro"/>
</dbReference>
<dbReference type="PANTHER" id="PTHR30294">
    <property type="entry name" value="MEMBRANE COMPONENT OF ABC TRANSPORTER YHHJ-RELATED"/>
    <property type="match status" value="1"/>
</dbReference>
<dbReference type="RefSeq" id="WP_315603874.1">
    <property type="nucleotide sequence ID" value="NZ_CP130318.1"/>
</dbReference>
<evidence type="ECO:0000256" key="1">
    <source>
        <dbReference type="ARBA" id="ARBA00004651"/>
    </source>
</evidence>
<evidence type="ECO:0000313" key="10">
    <source>
        <dbReference type="EMBL" id="WNQ10100.1"/>
    </source>
</evidence>
<keyword evidence="3 8" id="KW-0813">Transport</keyword>
<comment type="similarity">
    <text evidence="2 8">Belongs to the ABC-2 integral membrane protein family.</text>
</comment>
<evidence type="ECO:0000256" key="5">
    <source>
        <dbReference type="ARBA" id="ARBA00022692"/>
    </source>
</evidence>
<sequence>MSNLWLLVRTTLRMTFRKRSSLFLYFGLPMIGILLSSLLYGNMGTTPLRIGVVNADGTQALAKETIGFVKGMGNVTLVELNGEDLRSQLAAGKLDVGLLIGEGYSDSLRKGNPGSLTIQSVKGAQVTTYVKAMLNGYLENVAAMGKLAGPDQAKFQLLYDQYRNGDFKLTAQSVNDTSVVKGMSYQSIGFLIMFMMMSAISLSDIMLKNRENRTYFRILSSPVSARVYVASNIIVNLFIMLLQISVALLLMKFVFHMDAGIPMAEMVGLLVLFGLVAVSLSLVIVTFAKSSASVGVMQSLIVTPTCLLSGCFFPISIMPDTIRRLSDFMPQSWVLQTITSLQEGESLSGLWFNLSVLAAFALVFFLVAVYRFGRNNTTRNFV</sequence>
<name>A0AA96LDD2_9BACL</name>
<gene>
    <name evidence="10" type="ORF">MJA45_21105</name>
</gene>
<dbReference type="Gene3D" id="3.40.1710.10">
    <property type="entry name" value="abc type-2 transporter like domain"/>
    <property type="match status" value="1"/>
</dbReference>
<dbReference type="Proteomes" id="UP001305702">
    <property type="component" value="Chromosome"/>
</dbReference>
<dbReference type="InterPro" id="IPR047817">
    <property type="entry name" value="ABC2_TM_bact-type"/>
</dbReference>
<comment type="subcellular location">
    <subcellularLocation>
        <location evidence="1 8">Cell membrane</location>
        <topology evidence="1 8">Multi-pass membrane protein</topology>
    </subcellularLocation>
</comment>
<dbReference type="KEGG" id="paun:MJA45_21105"/>
<evidence type="ECO:0000259" key="9">
    <source>
        <dbReference type="PROSITE" id="PS51012"/>
    </source>
</evidence>
<evidence type="ECO:0000256" key="8">
    <source>
        <dbReference type="RuleBase" id="RU361157"/>
    </source>
</evidence>
<evidence type="ECO:0000256" key="4">
    <source>
        <dbReference type="ARBA" id="ARBA00022475"/>
    </source>
</evidence>
<dbReference type="GO" id="GO:0043190">
    <property type="term" value="C:ATP-binding cassette (ABC) transporter complex"/>
    <property type="evidence" value="ECO:0007669"/>
    <property type="project" value="InterPro"/>
</dbReference>
<dbReference type="InterPro" id="IPR000412">
    <property type="entry name" value="ABC_2_transport"/>
</dbReference>
<dbReference type="Pfam" id="PF12698">
    <property type="entry name" value="ABC2_membrane_3"/>
    <property type="match status" value="1"/>
</dbReference>
<protein>
    <recommendedName>
        <fullName evidence="8">Transport permease protein</fullName>
    </recommendedName>
</protein>
<dbReference type="PRINTS" id="PR00164">
    <property type="entry name" value="ABC2TRNSPORT"/>
</dbReference>
<keyword evidence="11" id="KW-1185">Reference proteome</keyword>
<evidence type="ECO:0000256" key="3">
    <source>
        <dbReference type="ARBA" id="ARBA00022448"/>
    </source>
</evidence>
<evidence type="ECO:0000313" key="11">
    <source>
        <dbReference type="Proteomes" id="UP001305702"/>
    </source>
</evidence>
<feature type="domain" description="ABC transmembrane type-2" evidence="9">
    <location>
        <begin position="151"/>
        <end position="375"/>
    </location>
</feature>
<evidence type="ECO:0000256" key="7">
    <source>
        <dbReference type="ARBA" id="ARBA00023136"/>
    </source>
</evidence>
<evidence type="ECO:0000256" key="2">
    <source>
        <dbReference type="ARBA" id="ARBA00007783"/>
    </source>
</evidence>
<proteinExistence type="inferred from homology"/>
<dbReference type="EMBL" id="CP130318">
    <property type="protein sequence ID" value="WNQ10100.1"/>
    <property type="molecule type" value="Genomic_DNA"/>
</dbReference>
<feature type="transmembrane region" description="Helical" evidence="8">
    <location>
        <begin position="188"/>
        <end position="207"/>
    </location>
</feature>
<feature type="transmembrane region" description="Helical" evidence="8">
    <location>
        <begin position="227"/>
        <end position="255"/>
    </location>
</feature>
<feature type="transmembrane region" description="Helical" evidence="8">
    <location>
        <begin position="350"/>
        <end position="370"/>
    </location>
</feature>
<keyword evidence="7 8" id="KW-0472">Membrane</keyword>
<dbReference type="AlphaFoldDB" id="A0AA96LDD2"/>
<reference evidence="10 11" key="1">
    <citation type="submission" date="2022-02" db="EMBL/GenBank/DDBJ databases">
        <title>Paenibacillus sp. MBLB1776 Whole Genome Shotgun Sequencing.</title>
        <authorList>
            <person name="Hwang C.Y."/>
            <person name="Cho E.-S."/>
            <person name="Seo M.-J."/>
        </authorList>
    </citation>
    <scope>NUCLEOTIDE SEQUENCE [LARGE SCALE GENOMIC DNA]</scope>
    <source>
        <strain evidence="10 11">MBLB1776</strain>
    </source>
</reference>
<feature type="transmembrane region" description="Helical" evidence="8">
    <location>
        <begin position="300"/>
        <end position="319"/>
    </location>
</feature>
<dbReference type="PANTHER" id="PTHR30294:SF45">
    <property type="entry name" value="LINEARMYCIN RESISTANCE PERMEASE PROTEIN LNRN"/>
    <property type="match status" value="1"/>
</dbReference>
<evidence type="ECO:0000256" key="6">
    <source>
        <dbReference type="ARBA" id="ARBA00022989"/>
    </source>
</evidence>
<keyword evidence="4 8" id="KW-1003">Cell membrane</keyword>
<dbReference type="InterPro" id="IPR051449">
    <property type="entry name" value="ABC-2_transporter_component"/>
</dbReference>
<accession>A0AA96LDD2</accession>
<feature type="transmembrane region" description="Helical" evidence="8">
    <location>
        <begin position="267"/>
        <end position="288"/>
    </location>
</feature>
<keyword evidence="6 8" id="KW-1133">Transmembrane helix</keyword>
<feature type="transmembrane region" description="Helical" evidence="8">
    <location>
        <begin position="21"/>
        <end position="40"/>
    </location>
</feature>
<dbReference type="InterPro" id="IPR013525">
    <property type="entry name" value="ABC2_TM"/>
</dbReference>
<dbReference type="PROSITE" id="PS51012">
    <property type="entry name" value="ABC_TM2"/>
    <property type="match status" value="1"/>
</dbReference>
<keyword evidence="5 8" id="KW-0812">Transmembrane</keyword>